<dbReference type="EMBL" id="JBHSNG010000054">
    <property type="protein sequence ID" value="MFC5583396.1"/>
    <property type="molecule type" value="Genomic_DNA"/>
</dbReference>
<evidence type="ECO:0000313" key="2">
    <source>
        <dbReference type="Proteomes" id="UP001596111"/>
    </source>
</evidence>
<reference evidence="2" key="1">
    <citation type="journal article" date="2019" name="Int. J. Syst. Evol. Microbiol.">
        <title>The Global Catalogue of Microorganisms (GCM) 10K type strain sequencing project: providing services to taxonomists for standard genome sequencing and annotation.</title>
        <authorList>
            <consortium name="The Broad Institute Genomics Platform"/>
            <consortium name="The Broad Institute Genome Sequencing Center for Infectious Disease"/>
            <person name="Wu L."/>
            <person name="Ma J."/>
        </authorList>
    </citation>
    <scope>NUCLEOTIDE SEQUENCE [LARGE SCALE GENOMIC DNA]</scope>
    <source>
        <strain evidence="2">CGMCC 1.13587</strain>
    </source>
</reference>
<accession>A0ABW0T218</accession>
<organism evidence="1 2">
    <name type="scientific">Rhodanobacter terrae</name>
    <dbReference type="NCBI Taxonomy" id="418647"/>
    <lineage>
        <taxon>Bacteria</taxon>
        <taxon>Pseudomonadati</taxon>
        <taxon>Pseudomonadota</taxon>
        <taxon>Gammaproteobacteria</taxon>
        <taxon>Lysobacterales</taxon>
        <taxon>Rhodanobacteraceae</taxon>
        <taxon>Rhodanobacter</taxon>
    </lineage>
</organism>
<name>A0ABW0T218_9GAMM</name>
<gene>
    <name evidence="1" type="ORF">ACFPPB_19980</name>
</gene>
<proteinExistence type="predicted"/>
<dbReference type="Proteomes" id="UP001596111">
    <property type="component" value="Unassembled WGS sequence"/>
</dbReference>
<protein>
    <submittedName>
        <fullName evidence="1">Uncharacterized protein</fullName>
    </submittedName>
</protein>
<keyword evidence="2" id="KW-1185">Reference proteome</keyword>
<evidence type="ECO:0000313" key="1">
    <source>
        <dbReference type="EMBL" id="MFC5583396.1"/>
    </source>
</evidence>
<feature type="non-terminal residue" evidence="1">
    <location>
        <position position="1"/>
    </location>
</feature>
<comment type="caution">
    <text evidence="1">The sequence shown here is derived from an EMBL/GenBank/DDBJ whole genome shotgun (WGS) entry which is preliminary data.</text>
</comment>
<sequence length="89" mass="9753">AFELFGHVLLVQRLDRLPVESKLLGDIADRCTSTAPSDVPGKLNRPGFFGGMRILYSSDRKNMHVDKALVCHVTMACINETYANGCVTA</sequence>
<dbReference type="RefSeq" id="WP_377330369.1">
    <property type="nucleotide sequence ID" value="NZ_JBHSNG010000054.1"/>
</dbReference>